<dbReference type="InterPro" id="IPR056009">
    <property type="entry name" value="DUF7587"/>
</dbReference>
<name>A0A1E3BMS8_ASPCR</name>
<dbReference type="OrthoDB" id="5383867at2759"/>
<accession>A0A1E3BMS8</accession>
<dbReference type="VEuPathDB" id="FungiDB:SI65_02947"/>
<reference evidence="2 3" key="1">
    <citation type="journal article" date="2016" name="BMC Genomics">
        <title>Comparative genomic and transcriptomic analyses of the Fuzhuan brick tea-fermentation fungus Aspergillus cristatus.</title>
        <authorList>
            <person name="Ge Y."/>
            <person name="Wang Y."/>
            <person name="Liu Y."/>
            <person name="Tan Y."/>
            <person name="Ren X."/>
            <person name="Zhang X."/>
            <person name="Hyde K.D."/>
            <person name="Liu Y."/>
            <person name="Liu Z."/>
        </authorList>
    </citation>
    <scope>NUCLEOTIDE SEQUENCE [LARGE SCALE GENOMIC DNA]</scope>
    <source>
        <strain evidence="2 3">GZAAS20.1005</strain>
    </source>
</reference>
<dbReference type="Pfam" id="PF24494">
    <property type="entry name" value="DUF7587"/>
    <property type="match status" value="1"/>
</dbReference>
<evidence type="ECO:0000313" key="3">
    <source>
        <dbReference type="Proteomes" id="UP000094569"/>
    </source>
</evidence>
<sequence>MNNPTQNQPYSPMPRDQVPWLLFRVEHRLSSSYGTLSAQARIARIVTPPTPDDFDRHLLNSKDFLTPFLSYFSNFRRALSLYRAFRLEGRHEVTITALWARDMANIYNAESIAQSLGFRDGDGANPRRMLRDHIGEFLIHGGIVDTCRILTVFRGMNAPPTLTPTPVTPGPITIREVDVVFECDAYQAVATLPEGFLPSSLQDNALRALDEEIYRRTGMLNDFWRDIVVSAVMGRPVNWAGRFMGAEQMGFLFGDTGQRRGEGDLMALGGQ</sequence>
<dbReference type="AlphaFoldDB" id="A0A1E3BMS8"/>
<evidence type="ECO:0000259" key="1">
    <source>
        <dbReference type="Pfam" id="PF24494"/>
    </source>
</evidence>
<feature type="domain" description="DUF7587" evidence="1">
    <location>
        <begin position="18"/>
        <end position="145"/>
    </location>
</feature>
<dbReference type="Proteomes" id="UP000094569">
    <property type="component" value="Unassembled WGS sequence"/>
</dbReference>
<gene>
    <name evidence="2" type="ORF">SI65_02947</name>
</gene>
<comment type="caution">
    <text evidence="2">The sequence shown here is derived from an EMBL/GenBank/DDBJ whole genome shotgun (WGS) entry which is preliminary data.</text>
</comment>
<dbReference type="EMBL" id="JXNT01000002">
    <property type="protein sequence ID" value="ODM22101.1"/>
    <property type="molecule type" value="Genomic_DNA"/>
</dbReference>
<organism evidence="2 3">
    <name type="scientific">Aspergillus cristatus</name>
    <name type="common">Chinese Fuzhuan brick tea-fermentation fungus</name>
    <name type="synonym">Eurotium cristatum</name>
    <dbReference type="NCBI Taxonomy" id="573508"/>
    <lineage>
        <taxon>Eukaryota</taxon>
        <taxon>Fungi</taxon>
        <taxon>Dikarya</taxon>
        <taxon>Ascomycota</taxon>
        <taxon>Pezizomycotina</taxon>
        <taxon>Eurotiomycetes</taxon>
        <taxon>Eurotiomycetidae</taxon>
        <taxon>Eurotiales</taxon>
        <taxon>Aspergillaceae</taxon>
        <taxon>Aspergillus</taxon>
        <taxon>Aspergillus subgen. Aspergillus</taxon>
    </lineage>
</organism>
<evidence type="ECO:0000313" key="2">
    <source>
        <dbReference type="EMBL" id="ODM22101.1"/>
    </source>
</evidence>
<keyword evidence="3" id="KW-1185">Reference proteome</keyword>
<protein>
    <recommendedName>
        <fullName evidence="1">DUF7587 domain-containing protein</fullName>
    </recommendedName>
</protein>
<proteinExistence type="predicted"/>